<dbReference type="Proteomes" id="UP000236173">
    <property type="component" value="Unassembled WGS sequence"/>
</dbReference>
<protein>
    <recommendedName>
        <fullName evidence="3">HEAT repeat domain-containing protein</fullName>
    </recommendedName>
</protein>
<dbReference type="Gene3D" id="1.25.10.10">
    <property type="entry name" value="Leucine-rich Repeat Variant"/>
    <property type="match status" value="1"/>
</dbReference>
<dbReference type="InterPro" id="IPR004155">
    <property type="entry name" value="PBS_lyase_HEAT"/>
</dbReference>
<reference evidence="2" key="1">
    <citation type="submission" date="2017-09" db="EMBL/GenBank/DDBJ databases">
        <title>Metaegenomics of thermophilic ammonia-oxidizing enrichment culture.</title>
        <authorList>
            <person name="Kato S."/>
            <person name="Suzuki K."/>
        </authorList>
    </citation>
    <scope>NUCLEOTIDE SEQUENCE [LARGE SCALE GENOMIC DNA]</scope>
</reference>
<evidence type="ECO:0000313" key="2">
    <source>
        <dbReference type="Proteomes" id="UP000236173"/>
    </source>
</evidence>
<comment type="caution">
    <text evidence="1">The sequence shown here is derived from an EMBL/GenBank/DDBJ whole genome shotgun (WGS) entry which is preliminary data.</text>
</comment>
<dbReference type="Pfam" id="PF13646">
    <property type="entry name" value="HEAT_2"/>
    <property type="match status" value="1"/>
</dbReference>
<sequence length="344" mass="39713">MQVIWVNVVITGRTLLLVTLFVLLGWVQWQHCLAQEHLPLRAQQMLAQARKIAKFRQWGMKGARHRIPELIKALEDPDPRVQSAAALALGRLEAKEALGRLKELERKWDEKAWTRGLTDMKPLITFKAAIARIGSLNSSRDPRQVVKSFLEKFNVNTSELNHGVTEEQKINEAHRGGYIWILRHVADLIATMRKKGYDENALRDVERWFRFDLDYPSRLKIELSKIPSKRQRIKVLLHRLLTAKSGTMERICDAQALADEDDNGEVVTIVSEHLRNYHRKRDQVKEYWRIDLLLSVLGAIGDPQALPVVQAFLNDPNKFVRMSARQIFEALQKGEPFPVGSYYE</sequence>
<accession>A0A2H5XD95</accession>
<organism evidence="1 2">
    <name type="scientific">Candidatus Fervidibacter japonicus</name>
    <dbReference type="NCBI Taxonomy" id="2035412"/>
    <lineage>
        <taxon>Bacteria</taxon>
        <taxon>Candidatus Fervidibacterota</taxon>
        <taxon>Candidatus Fervidibacter</taxon>
    </lineage>
</organism>
<dbReference type="SUPFAM" id="SSF48371">
    <property type="entry name" value="ARM repeat"/>
    <property type="match status" value="1"/>
</dbReference>
<dbReference type="InterPro" id="IPR011989">
    <property type="entry name" value="ARM-like"/>
</dbReference>
<proteinExistence type="predicted"/>
<dbReference type="AlphaFoldDB" id="A0A2H5XD95"/>
<dbReference type="EMBL" id="BEHT01000021">
    <property type="protein sequence ID" value="GBC99146.1"/>
    <property type="molecule type" value="Genomic_DNA"/>
</dbReference>
<evidence type="ECO:0000313" key="1">
    <source>
        <dbReference type="EMBL" id="GBC99146.1"/>
    </source>
</evidence>
<name>A0A2H5XD95_9BACT</name>
<gene>
    <name evidence="1" type="ORF">HRbin17_01667</name>
</gene>
<evidence type="ECO:0008006" key="3">
    <source>
        <dbReference type="Google" id="ProtNLM"/>
    </source>
</evidence>
<dbReference type="InterPro" id="IPR016024">
    <property type="entry name" value="ARM-type_fold"/>
</dbReference>
<dbReference type="Pfam" id="PF03130">
    <property type="entry name" value="HEAT_PBS"/>
    <property type="match status" value="1"/>
</dbReference>
<dbReference type="SMART" id="SM00567">
    <property type="entry name" value="EZ_HEAT"/>
    <property type="match status" value="2"/>
</dbReference>